<dbReference type="Pfam" id="PF00486">
    <property type="entry name" value="Trans_reg_C"/>
    <property type="match status" value="1"/>
</dbReference>
<evidence type="ECO:0000259" key="3">
    <source>
        <dbReference type="PROSITE" id="PS51755"/>
    </source>
</evidence>
<dbReference type="InterPro" id="IPR036388">
    <property type="entry name" value="WH-like_DNA-bd_sf"/>
</dbReference>
<feature type="domain" description="OmpR/PhoB-type" evidence="3">
    <location>
        <begin position="51"/>
        <end position="152"/>
    </location>
</feature>
<name>A0A0F9VCN2_9ZZZZ</name>
<evidence type="ECO:0000256" key="1">
    <source>
        <dbReference type="ARBA" id="ARBA00023125"/>
    </source>
</evidence>
<gene>
    <name evidence="4" type="ORF">LCGC14_0422260</name>
</gene>
<dbReference type="Gene3D" id="1.10.10.10">
    <property type="entry name" value="Winged helix-like DNA-binding domain superfamily/Winged helix DNA-binding domain"/>
    <property type="match status" value="1"/>
</dbReference>
<sequence>MRGTQQEFLILEGPLLDYNINTIVEILNIQLKRAVASDIKLKRPSTYLLEEAVNTTIEIHPLTLVKGIVYCKEQIITLYPSVLKLLYILAQAQGTIVLNRTLARLLWPDDLRDDTKYSIKKNISNLRKALSPFIEPKEYIKTIPGLGYILVTQEEVSSNGVSNNDSLSQLSPVQLENKT</sequence>
<proteinExistence type="predicted"/>
<dbReference type="EMBL" id="LAZR01000386">
    <property type="protein sequence ID" value="KKN71316.1"/>
    <property type="molecule type" value="Genomic_DNA"/>
</dbReference>
<evidence type="ECO:0000256" key="2">
    <source>
        <dbReference type="SAM" id="MobiDB-lite"/>
    </source>
</evidence>
<protein>
    <recommendedName>
        <fullName evidence="3">OmpR/PhoB-type domain-containing protein</fullName>
    </recommendedName>
</protein>
<comment type="caution">
    <text evidence="4">The sequence shown here is derived from an EMBL/GenBank/DDBJ whole genome shotgun (WGS) entry which is preliminary data.</text>
</comment>
<dbReference type="GO" id="GO:0006355">
    <property type="term" value="P:regulation of DNA-templated transcription"/>
    <property type="evidence" value="ECO:0007669"/>
    <property type="project" value="InterPro"/>
</dbReference>
<accession>A0A0F9VCN2</accession>
<dbReference type="AlphaFoldDB" id="A0A0F9VCN2"/>
<dbReference type="SUPFAM" id="SSF46894">
    <property type="entry name" value="C-terminal effector domain of the bipartite response regulators"/>
    <property type="match status" value="1"/>
</dbReference>
<evidence type="ECO:0000313" key="4">
    <source>
        <dbReference type="EMBL" id="KKN71316.1"/>
    </source>
</evidence>
<dbReference type="CDD" id="cd00383">
    <property type="entry name" value="trans_reg_C"/>
    <property type="match status" value="1"/>
</dbReference>
<dbReference type="PROSITE" id="PS51755">
    <property type="entry name" value="OMPR_PHOB"/>
    <property type="match status" value="1"/>
</dbReference>
<dbReference type="InterPro" id="IPR016032">
    <property type="entry name" value="Sig_transdc_resp-reg_C-effctor"/>
</dbReference>
<feature type="region of interest" description="Disordered" evidence="2">
    <location>
        <begin position="160"/>
        <end position="179"/>
    </location>
</feature>
<dbReference type="SMART" id="SM00862">
    <property type="entry name" value="Trans_reg_C"/>
    <property type="match status" value="1"/>
</dbReference>
<dbReference type="GO" id="GO:0003677">
    <property type="term" value="F:DNA binding"/>
    <property type="evidence" value="ECO:0007669"/>
    <property type="project" value="UniProtKB-KW"/>
</dbReference>
<reference evidence="4" key="1">
    <citation type="journal article" date="2015" name="Nature">
        <title>Complex archaea that bridge the gap between prokaryotes and eukaryotes.</title>
        <authorList>
            <person name="Spang A."/>
            <person name="Saw J.H."/>
            <person name="Jorgensen S.L."/>
            <person name="Zaremba-Niedzwiedzka K."/>
            <person name="Martijn J."/>
            <person name="Lind A.E."/>
            <person name="van Eijk R."/>
            <person name="Schleper C."/>
            <person name="Guy L."/>
            <person name="Ettema T.J."/>
        </authorList>
    </citation>
    <scope>NUCLEOTIDE SEQUENCE</scope>
</reference>
<organism evidence="4">
    <name type="scientific">marine sediment metagenome</name>
    <dbReference type="NCBI Taxonomy" id="412755"/>
    <lineage>
        <taxon>unclassified sequences</taxon>
        <taxon>metagenomes</taxon>
        <taxon>ecological metagenomes</taxon>
    </lineage>
</organism>
<dbReference type="GO" id="GO:0000160">
    <property type="term" value="P:phosphorelay signal transduction system"/>
    <property type="evidence" value="ECO:0007669"/>
    <property type="project" value="InterPro"/>
</dbReference>
<keyword evidence="1" id="KW-0238">DNA-binding</keyword>
<dbReference type="InterPro" id="IPR001867">
    <property type="entry name" value="OmpR/PhoB-type_DNA-bd"/>
</dbReference>